<dbReference type="Gene3D" id="3.40.50.300">
    <property type="entry name" value="P-loop containing nucleotide triphosphate hydrolases"/>
    <property type="match status" value="2"/>
</dbReference>
<organism evidence="9 10">
    <name type="scientific">Tessaracoccus lubricantis</name>
    <dbReference type="NCBI Taxonomy" id="545543"/>
    <lineage>
        <taxon>Bacteria</taxon>
        <taxon>Bacillati</taxon>
        <taxon>Actinomycetota</taxon>
        <taxon>Actinomycetes</taxon>
        <taxon>Propionibacteriales</taxon>
        <taxon>Propionibacteriaceae</taxon>
        <taxon>Tessaracoccus</taxon>
    </lineage>
</organism>
<evidence type="ECO:0000259" key="8">
    <source>
        <dbReference type="PROSITE" id="PS50893"/>
    </source>
</evidence>
<feature type="domain" description="ABC transporter" evidence="8">
    <location>
        <begin position="7"/>
        <end position="257"/>
    </location>
</feature>
<evidence type="ECO:0000256" key="7">
    <source>
        <dbReference type="ARBA" id="ARBA00023136"/>
    </source>
</evidence>
<evidence type="ECO:0000256" key="1">
    <source>
        <dbReference type="ARBA" id="ARBA00004202"/>
    </source>
</evidence>
<dbReference type="PROSITE" id="PS50893">
    <property type="entry name" value="ABC_TRANSPORTER_2"/>
    <property type="match status" value="2"/>
</dbReference>
<keyword evidence="3" id="KW-0813">Transport</keyword>
<comment type="subcellular location">
    <subcellularLocation>
        <location evidence="1">Cell membrane</location>
        <topology evidence="1">Peripheral membrane protein</topology>
    </subcellularLocation>
</comment>
<evidence type="ECO:0000256" key="3">
    <source>
        <dbReference type="ARBA" id="ARBA00022448"/>
    </source>
</evidence>
<gene>
    <name evidence="9" type="ORF">GCM10025789_29880</name>
</gene>
<dbReference type="InterPro" id="IPR013563">
    <property type="entry name" value="Oligopep_ABC_C"/>
</dbReference>
<feature type="domain" description="ABC transporter" evidence="8">
    <location>
        <begin position="352"/>
        <end position="595"/>
    </location>
</feature>
<sequence>MPGSPLFELDNLRVTFNTGGSEVRAVRGVDLVVNAGDAIGVVGESGSGKSVTFLAALGLLPSGATIEGAVRLGGQDLTALSRRHRRSLLGKAMAMVFQNPITSLDPVMSIGDQIVEALRIHSPKLSRQQARAKAIELLDRVGITEANRRADQFPHEFSGGMSQRVMIAMAIANGPQLLVADEPTTAVDVTIQAQLLDLLHEVSEDLQGAFILITHDLGVVAENTKQIVVMYGGRVMEQGLTHEVLADPRHPYTQGLLSCHPSLESDGQLLPIPGSPPDPSSLGDGCPFAARCPVGKDRPICHEVTPELEERQGRLSACHFSGEQAFAANAEVSSAPSDVLTPGAPLLGAEDLRVEFRRKGFQLRRAAPLVAVDDVEIVLRQGETLGVVGESGSGKSTLAHTLLRLIESDGGKVLFEGQDITRASRRALREMRDHVQVVFQDPYTALNPSLSVAANAAEPLRVRGVNSRSRSEIVAQLFEEVGLSQNMLERLPGELSGGQLQRVGIARALSVDPKVLILDEPVSALDVSVQAQILNLLSRLQEKRNLAYMFISHDIAVVRHVSHRVAVMYLGRIVEVGPSRSVLATPLHPYTEGMIAAVPSLHGHRSQRTVLESEQSQADVGVGCRFEPRCSLRIPECRTVDPQLIETSPGHSAACIVRAPSREEDS</sequence>
<evidence type="ECO:0000256" key="6">
    <source>
        <dbReference type="ARBA" id="ARBA00022840"/>
    </source>
</evidence>
<dbReference type="RefSeq" id="WP_345584298.1">
    <property type="nucleotide sequence ID" value="NZ_BAABLV010000045.1"/>
</dbReference>
<comment type="similarity">
    <text evidence="2">Belongs to the ABC transporter superfamily.</text>
</comment>
<evidence type="ECO:0000313" key="9">
    <source>
        <dbReference type="EMBL" id="GAA4908337.1"/>
    </source>
</evidence>
<evidence type="ECO:0000313" key="10">
    <source>
        <dbReference type="Proteomes" id="UP001501521"/>
    </source>
</evidence>
<dbReference type="SMART" id="SM00382">
    <property type="entry name" value="AAA"/>
    <property type="match status" value="2"/>
</dbReference>
<keyword evidence="5" id="KW-0547">Nucleotide-binding</keyword>
<evidence type="ECO:0000256" key="5">
    <source>
        <dbReference type="ARBA" id="ARBA00022741"/>
    </source>
</evidence>
<dbReference type="InterPro" id="IPR003439">
    <property type="entry name" value="ABC_transporter-like_ATP-bd"/>
</dbReference>
<dbReference type="InterPro" id="IPR050388">
    <property type="entry name" value="ABC_Ni/Peptide_Import"/>
</dbReference>
<reference evidence="10" key="1">
    <citation type="journal article" date="2019" name="Int. J. Syst. Evol. Microbiol.">
        <title>The Global Catalogue of Microorganisms (GCM) 10K type strain sequencing project: providing services to taxonomists for standard genome sequencing and annotation.</title>
        <authorList>
            <consortium name="The Broad Institute Genomics Platform"/>
            <consortium name="The Broad Institute Genome Sequencing Center for Infectious Disease"/>
            <person name="Wu L."/>
            <person name="Ma J."/>
        </authorList>
    </citation>
    <scope>NUCLEOTIDE SEQUENCE [LARGE SCALE GENOMIC DNA]</scope>
    <source>
        <strain evidence="10">JCM 19125</strain>
    </source>
</reference>
<dbReference type="PANTHER" id="PTHR43297:SF2">
    <property type="entry name" value="DIPEPTIDE TRANSPORT ATP-BINDING PROTEIN DPPD"/>
    <property type="match status" value="1"/>
</dbReference>
<dbReference type="CDD" id="cd03257">
    <property type="entry name" value="ABC_NikE_OppD_transporters"/>
    <property type="match status" value="2"/>
</dbReference>
<evidence type="ECO:0000256" key="2">
    <source>
        <dbReference type="ARBA" id="ARBA00005417"/>
    </source>
</evidence>
<comment type="caution">
    <text evidence="9">The sequence shown here is derived from an EMBL/GenBank/DDBJ whole genome shotgun (WGS) entry which is preliminary data.</text>
</comment>
<dbReference type="GO" id="GO:0005524">
    <property type="term" value="F:ATP binding"/>
    <property type="evidence" value="ECO:0007669"/>
    <property type="project" value="UniProtKB-KW"/>
</dbReference>
<dbReference type="NCBIfam" id="TIGR01727">
    <property type="entry name" value="oligo_HPY"/>
    <property type="match status" value="2"/>
</dbReference>
<dbReference type="NCBIfam" id="NF007739">
    <property type="entry name" value="PRK10419.1"/>
    <property type="match status" value="2"/>
</dbReference>
<name>A0ABP9FTQ0_9ACTN</name>
<keyword evidence="10" id="KW-1185">Reference proteome</keyword>
<dbReference type="Pfam" id="PF00005">
    <property type="entry name" value="ABC_tran"/>
    <property type="match status" value="2"/>
</dbReference>
<dbReference type="InterPro" id="IPR017871">
    <property type="entry name" value="ABC_transporter-like_CS"/>
</dbReference>
<dbReference type="EMBL" id="BAABLV010000045">
    <property type="protein sequence ID" value="GAA4908337.1"/>
    <property type="molecule type" value="Genomic_DNA"/>
</dbReference>
<dbReference type="Pfam" id="PF08352">
    <property type="entry name" value="oligo_HPY"/>
    <property type="match status" value="2"/>
</dbReference>
<protein>
    <submittedName>
        <fullName evidence="9">ABC transporter ATP-binding protein</fullName>
    </submittedName>
</protein>
<evidence type="ECO:0000256" key="4">
    <source>
        <dbReference type="ARBA" id="ARBA00022475"/>
    </source>
</evidence>
<dbReference type="PROSITE" id="PS00211">
    <property type="entry name" value="ABC_TRANSPORTER_1"/>
    <property type="match status" value="2"/>
</dbReference>
<dbReference type="Proteomes" id="UP001501521">
    <property type="component" value="Unassembled WGS sequence"/>
</dbReference>
<keyword evidence="4" id="KW-1003">Cell membrane</keyword>
<dbReference type="PANTHER" id="PTHR43297">
    <property type="entry name" value="OLIGOPEPTIDE TRANSPORT ATP-BINDING PROTEIN APPD"/>
    <property type="match status" value="1"/>
</dbReference>
<keyword evidence="6 9" id="KW-0067">ATP-binding</keyword>
<dbReference type="InterPro" id="IPR003593">
    <property type="entry name" value="AAA+_ATPase"/>
</dbReference>
<keyword evidence="7" id="KW-0472">Membrane</keyword>
<accession>A0ABP9FTQ0</accession>
<proteinExistence type="inferred from homology"/>
<dbReference type="SUPFAM" id="SSF52540">
    <property type="entry name" value="P-loop containing nucleoside triphosphate hydrolases"/>
    <property type="match status" value="2"/>
</dbReference>
<dbReference type="InterPro" id="IPR027417">
    <property type="entry name" value="P-loop_NTPase"/>
</dbReference>
<dbReference type="NCBIfam" id="NF008453">
    <property type="entry name" value="PRK11308.1"/>
    <property type="match status" value="2"/>
</dbReference>